<feature type="chain" id="PRO_5028044561" evidence="2">
    <location>
        <begin position="26"/>
        <end position="312"/>
    </location>
</feature>
<dbReference type="GeneID" id="116221887"/>
<dbReference type="RefSeq" id="XP_031429898.1">
    <property type="nucleotide sequence ID" value="XM_031574038.1"/>
</dbReference>
<sequence length="312" mass="34845">MVCVGVLGRFLLFALLSLEIRGGEGVDVDLNTLANIIKELELKVKPLPVPKTNSDKGNTIPSPPRAASVPRSRDKDPRHRSESMGPVVDVSPTTDILAVQFAVVVAVPKEQCEPRLNRNTFLKKEDLNKIQDDLKQTHLHEGKQLIAATPQVGKGNRGIHSERRLLMCPSANSKETPLQVLLRNNPDSCVIFYTYNSPCLKNCLNSKKDEDEENKYWAQIARNSKNKKNKEGKEPVQPVKKCILKSLEILGKYEGPKAFVFKQVYKEDKGKAELGEKLKEVSDRIPLYRCNPGCNPCKSNIINVPINPLCTD</sequence>
<evidence type="ECO:0000313" key="4">
    <source>
        <dbReference type="RefSeq" id="XP_031429898.1"/>
    </source>
</evidence>
<dbReference type="OrthoDB" id="8554583at2759"/>
<dbReference type="InterPro" id="IPR040958">
    <property type="entry name" value="SNAD1"/>
</dbReference>
<feature type="region of interest" description="Disordered" evidence="1">
    <location>
        <begin position="47"/>
        <end position="87"/>
    </location>
</feature>
<dbReference type="Proteomes" id="UP000515152">
    <property type="component" value="Chromosome 9"/>
</dbReference>
<protein>
    <submittedName>
        <fullName evidence="4">Uncharacterized protein LOC116221887</fullName>
    </submittedName>
</protein>
<feature type="compositionally biased region" description="Polar residues" evidence="1">
    <location>
        <begin position="51"/>
        <end position="60"/>
    </location>
</feature>
<gene>
    <name evidence="4" type="primary">LOC116221887</name>
</gene>
<proteinExistence type="predicted"/>
<reference evidence="4" key="1">
    <citation type="submission" date="2025-08" db="UniProtKB">
        <authorList>
            <consortium name="RefSeq"/>
        </authorList>
    </citation>
    <scope>IDENTIFICATION</scope>
</reference>
<feature type="signal peptide" evidence="2">
    <location>
        <begin position="1"/>
        <end position="25"/>
    </location>
</feature>
<evidence type="ECO:0000313" key="3">
    <source>
        <dbReference type="Proteomes" id="UP000515152"/>
    </source>
</evidence>
<feature type="compositionally biased region" description="Basic and acidic residues" evidence="1">
    <location>
        <begin position="71"/>
        <end position="82"/>
    </location>
</feature>
<keyword evidence="2" id="KW-0732">Signal</keyword>
<evidence type="ECO:0000256" key="2">
    <source>
        <dbReference type="SAM" id="SignalP"/>
    </source>
</evidence>
<accession>A0A6P8FP06</accession>
<evidence type="ECO:0000256" key="1">
    <source>
        <dbReference type="SAM" id="MobiDB-lite"/>
    </source>
</evidence>
<dbReference type="KEGG" id="char:116221887"/>
<organism evidence="3 4">
    <name type="scientific">Clupea harengus</name>
    <name type="common">Atlantic herring</name>
    <dbReference type="NCBI Taxonomy" id="7950"/>
    <lineage>
        <taxon>Eukaryota</taxon>
        <taxon>Metazoa</taxon>
        <taxon>Chordata</taxon>
        <taxon>Craniata</taxon>
        <taxon>Vertebrata</taxon>
        <taxon>Euteleostomi</taxon>
        <taxon>Actinopterygii</taxon>
        <taxon>Neopterygii</taxon>
        <taxon>Teleostei</taxon>
        <taxon>Clupei</taxon>
        <taxon>Clupeiformes</taxon>
        <taxon>Clupeoidei</taxon>
        <taxon>Clupeidae</taxon>
        <taxon>Clupea</taxon>
    </lineage>
</organism>
<name>A0A6P8FP06_CLUHA</name>
<dbReference type="AlphaFoldDB" id="A0A6P8FP06"/>
<keyword evidence="3" id="KW-1185">Reference proteome</keyword>
<dbReference type="Pfam" id="PF18744">
    <property type="entry name" value="SNAD1"/>
    <property type="match status" value="2"/>
</dbReference>